<keyword evidence="4 6" id="KW-0238">DNA-binding</keyword>
<dbReference type="AlphaFoldDB" id="A0A8I0PB13"/>
<evidence type="ECO:0000256" key="5">
    <source>
        <dbReference type="ARBA" id="ARBA00023163"/>
    </source>
</evidence>
<dbReference type="InterPro" id="IPR027417">
    <property type="entry name" value="P-loop_NTPase"/>
</dbReference>
<dbReference type="SMART" id="SM01043">
    <property type="entry name" value="BTAD"/>
    <property type="match status" value="1"/>
</dbReference>
<dbReference type="InterPro" id="IPR036388">
    <property type="entry name" value="WH-like_DNA-bd_sf"/>
</dbReference>
<dbReference type="InterPro" id="IPR001867">
    <property type="entry name" value="OmpR/PhoB-type_DNA-bd"/>
</dbReference>
<dbReference type="Pfam" id="PF13424">
    <property type="entry name" value="TPR_12"/>
    <property type="match status" value="2"/>
</dbReference>
<evidence type="ECO:0000256" key="2">
    <source>
        <dbReference type="ARBA" id="ARBA00023012"/>
    </source>
</evidence>
<evidence type="ECO:0000313" key="8">
    <source>
        <dbReference type="EMBL" id="MBE1600867.1"/>
    </source>
</evidence>
<dbReference type="PANTHER" id="PTHR35807:SF1">
    <property type="entry name" value="TRANSCRIPTIONAL REGULATOR REDD"/>
    <property type="match status" value="1"/>
</dbReference>
<dbReference type="SUPFAM" id="SSF52540">
    <property type="entry name" value="P-loop containing nucleoside triphosphate hydrolases"/>
    <property type="match status" value="1"/>
</dbReference>
<dbReference type="Gene3D" id="1.10.10.10">
    <property type="entry name" value="Winged helix-like DNA-binding domain superfamily/Winged helix DNA-binding domain"/>
    <property type="match status" value="1"/>
</dbReference>
<keyword evidence="9" id="KW-1185">Reference proteome</keyword>
<dbReference type="PRINTS" id="PR00364">
    <property type="entry name" value="DISEASERSIST"/>
</dbReference>
<dbReference type="EMBL" id="JADBGF010000001">
    <property type="protein sequence ID" value="MBE1600867.1"/>
    <property type="molecule type" value="Genomic_DNA"/>
</dbReference>
<dbReference type="Pfam" id="PF00486">
    <property type="entry name" value="Trans_reg_C"/>
    <property type="match status" value="1"/>
</dbReference>
<reference evidence="8 9" key="1">
    <citation type="submission" date="2020-10" db="EMBL/GenBank/DDBJ databases">
        <title>Sequencing the genomes of 1000 actinobacteria strains.</title>
        <authorList>
            <person name="Klenk H.-P."/>
        </authorList>
    </citation>
    <scope>NUCLEOTIDE SEQUENCE [LARGE SCALE GENOMIC DNA]</scope>
    <source>
        <strain evidence="8 9">DSM 41803</strain>
    </source>
</reference>
<dbReference type="InterPro" id="IPR051677">
    <property type="entry name" value="AfsR-DnrI-RedD_regulator"/>
</dbReference>
<dbReference type="Gene3D" id="3.40.50.300">
    <property type="entry name" value="P-loop containing nucleotide triphosphate hydrolases"/>
    <property type="match status" value="1"/>
</dbReference>
<dbReference type="PANTHER" id="PTHR35807">
    <property type="entry name" value="TRANSCRIPTIONAL REGULATOR REDD-RELATED"/>
    <property type="match status" value="1"/>
</dbReference>
<gene>
    <name evidence="8" type="ORF">H4687_006996</name>
</gene>
<organism evidence="8 9">
    <name type="scientific">Streptomyces stelliscabiei</name>
    <dbReference type="NCBI Taxonomy" id="146820"/>
    <lineage>
        <taxon>Bacteria</taxon>
        <taxon>Bacillati</taxon>
        <taxon>Actinomycetota</taxon>
        <taxon>Actinomycetes</taxon>
        <taxon>Kitasatosporales</taxon>
        <taxon>Streptomycetaceae</taxon>
        <taxon>Streptomyces</taxon>
    </lineage>
</organism>
<dbReference type="SMART" id="SM00862">
    <property type="entry name" value="Trans_reg_C"/>
    <property type="match status" value="1"/>
</dbReference>
<dbReference type="InterPro" id="IPR005158">
    <property type="entry name" value="BTAD"/>
</dbReference>
<dbReference type="RefSeq" id="WP_233443584.1">
    <property type="nucleotide sequence ID" value="NZ_JADBGF010000001.1"/>
</dbReference>
<evidence type="ECO:0000259" key="7">
    <source>
        <dbReference type="PROSITE" id="PS51755"/>
    </source>
</evidence>
<dbReference type="GO" id="GO:0006355">
    <property type="term" value="P:regulation of DNA-templated transcription"/>
    <property type="evidence" value="ECO:0007669"/>
    <property type="project" value="InterPro"/>
</dbReference>
<proteinExistence type="inferred from homology"/>
<accession>A0A8I0PB13</accession>
<dbReference type="SUPFAM" id="SSF46894">
    <property type="entry name" value="C-terminal effector domain of the bipartite response regulators"/>
    <property type="match status" value="1"/>
</dbReference>
<dbReference type="PROSITE" id="PS51755">
    <property type="entry name" value="OMPR_PHOB"/>
    <property type="match status" value="1"/>
</dbReference>
<dbReference type="InterPro" id="IPR011990">
    <property type="entry name" value="TPR-like_helical_dom_sf"/>
</dbReference>
<dbReference type="SUPFAM" id="SSF48452">
    <property type="entry name" value="TPR-like"/>
    <property type="match status" value="3"/>
</dbReference>
<sequence length="1033" mass="111295">MIGSRGGQVEFRVLGPVEVWLDGQRLPPFPRKPTALLTAGLVEAGKLVSVDRLVDAVWGDRPPASAAKLVQGYVLKLRQVLHRPDTREVIKTRPRGYVFEPQEGQLDLQLFQALLERGHAEAARGEHGGAADLFEEALALWRGPALGAPTTSVLQAEATRLEEIRLATVERVLDARLELGGGAELVGDLTGLVAEHPLRERLRVQLIIALDRCGRRADALAVYRDGRRLLHTELGIEPGPELREVNARLLVADRPAGGGAAGETRARWGMRTRREPGGVPAPVQLPAPPKWLTGRARETARLEAALREGGEHGRVCVVHGMAGVGKTALALHVAHRVASAFPDGQLHAGLGGGDPARAADPAEVLAGFLRALGVGPGQVPSSLPERAAAFRTVLAGLRVLVVLDDAATEEQVRTLLPGAGSGSAVLISSRKALHGLDCVERVGLEVLDPTHAVQLLARLAGPARTTAEPEAAAEIAQLSGGLPLALRIAGSRLGTRSAWPLGALAERLRDEHVRLDEMASGDLDVRAGIEVSYRALPAAERLVFRRLGMLESPDLAPWVAAPLAGIDVSDAERLVDRLADAHLLEPLGADRTGRVRYRFHDLVRLYARERAEREDTRQDRTSALSRLLRTWLALTRRAGDLDPTGVPHLAPQGAAEDADLGLGGRLLADPRAWLHAEHGSLVAGVVLAARLDLDEEACDLASALVQASFRVNNQFEDWERTHDAALAAARRAANSRGEAVVLTGLGQLRYEQDRFDEAERHFREALAGFVRLDDLGGRATALAGIAVAGREQGNFGEATACLEQALSAFEELGDAAGAAGARYDLGSILREKGNFDEATVHLGRALTIYRSLGSRRGEGLALRAIGLVHRADGDLTRAEERCSQALDLLRSAGDRLMEAYAVQALAKVRFRLKPDDAELPALLGALRVCRELDDGFGEALLLRTLGELHLAQGRVDHASACLRQALDLWTRLRHPVFRARTLRDLSRLHELVGDRPGARALRQEALLTFQLYGTREYAELRAVEESDPSVHTG</sequence>
<name>A0A8I0PB13_9ACTN</name>
<dbReference type="SMART" id="SM00028">
    <property type="entry name" value="TPR"/>
    <property type="match status" value="6"/>
</dbReference>
<dbReference type="Pfam" id="PF03704">
    <property type="entry name" value="BTAD"/>
    <property type="match status" value="1"/>
</dbReference>
<dbReference type="Proteomes" id="UP000629287">
    <property type="component" value="Unassembled WGS sequence"/>
</dbReference>
<dbReference type="GO" id="GO:0003677">
    <property type="term" value="F:DNA binding"/>
    <property type="evidence" value="ECO:0007669"/>
    <property type="project" value="UniProtKB-UniRule"/>
</dbReference>
<dbReference type="InterPro" id="IPR016032">
    <property type="entry name" value="Sig_transdc_resp-reg_C-effctor"/>
</dbReference>
<dbReference type="CDD" id="cd15831">
    <property type="entry name" value="BTAD"/>
    <property type="match status" value="1"/>
</dbReference>
<dbReference type="Gene3D" id="1.25.40.10">
    <property type="entry name" value="Tetratricopeptide repeat domain"/>
    <property type="match status" value="3"/>
</dbReference>
<comment type="caution">
    <text evidence="8">The sequence shown here is derived from an EMBL/GenBank/DDBJ whole genome shotgun (WGS) entry which is preliminary data.</text>
</comment>
<dbReference type="InterPro" id="IPR002182">
    <property type="entry name" value="NB-ARC"/>
</dbReference>
<dbReference type="InterPro" id="IPR019734">
    <property type="entry name" value="TPR_rpt"/>
</dbReference>
<evidence type="ECO:0000313" key="9">
    <source>
        <dbReference type="Proteomes" id="UP000629287"/>
    </source>
</evidence>
<dbReference type="GeneID" id="86831512"/>
<keyword evidence="2" id="KW-0902">Two-component regulatory system</keyword>
<evidence type="ECO:0000256" key="3">
    <source>
        <dbReference type="ARBA" id="ARBA00023015"/>
    </source>
</evidence>
<feature type="domain" description="OmpR/PhoB-type" evidence="7">
    <location>
        <begin position="1"/>
        <end position="101"/>
    </location>
</feature>
<keyword evidence="5" id="KW-0804">Transcription</keyword>
<evidence type="ECO:0000256" key="6">
    <source>
        <dbReference type="PROSITE-ProRule" id="PRU01091"/>
    </source>
</evidence>
<feature type="DNA-binding region" description="OmpR/PhoB-type" evidence="6">
    <location>
        <begin position="1"/>
        <end position="101"/>
    </location>
</feature>
<keyword evidence="3" id="KW-0805">Transcription regulation</keyword>
<dbReference type="GO" id="GO:0043531">
    <property type="term" value="F:ADP binding"/>
    <property type="evidence" value="ECO:0007669"/>
    <property type="project" value="InterPro"/>
</dbReference>
<evidence type="ECO:0000256" key="1">
    <source>
        <dbReference type="ARBA" id="ARBA00005820"/>
    </source>
</evidence>
<dbReference type="Pfam" id="PF00931">
    <property type="entry name" value="NB-ARC"/>
    <property type="match status" value="1"/>
</dbReference>
<dbReference type="GO" id="GO:0000160">
    <property type="term" value="P:phosphorelay signal transduction system"/>
    <property type="evidence" value="ECO:0007669"/>
    <property type="project" value="UniProtKB-KW"/>
</dbReference>
<evidence type="ECO:0000256" key="4">
    <source>
        <dbReference type="ARBA" id="ARBA00023125"/>
    </source>
</evidence>
<comment type="similarity">
    <text evidence="1">Belongs to the AfsR/DnrI/RedD regulatory family.</text>
</comment>
<protein>
    <submittedName>
        <fullName evidence="8">DNA-binding SARP family transcriptional activator/Tfp pilus assembly protein PilF</fullName>
    </submittedName>
</protein>